<evidence type="ECO:0000313" key="1">
    <source>
        <dbReference type="EMBL" id="TQE98596.1"/>
    </source>
</evidence>
<sequence length="71" mass="7180">MRIAGLVAADLWVVGDEAIGLAVGVDWQRHVEPDAEGEVGVVGLLGDLPADDAEAVFAGATKVLDGGKAEP</sequence>
<gene>
    <name evidence="1" type="ORF">FKY71_13020</name>
</gene>
<dbReference type="AlphaFoldDB" id="A0A540VPM9"/>
<name>A0A540VPM9_9GAMM</name>
<dbReference type="EMBL" id="VIFK01000169">
    <property type="protein sequence ID" value="TQE98596.1"/>
    <property type="molecule type" value="Genomic_DNA"/>
</dbReference>
<dbReference type="Proteomes" id="UP000315400">
    <property type="component" value="Unassembled WGS sequence"/>
</dbReference>
<accession>A0A540VPM9</accession>
<organism evidence="1 2">
    <name type="scientific">Spiribacter salinus</name>
    <dbReference type="NCBI Taxonomy" id="1335746"/>
    <lineage>
        <taxon>Bacteria</taxon>
        <taxon>Pseudomonadati</taxon>
        <taxon>Pseudomonadota</taxon>
        <taxon>Gammaproteobacteria</taxon>
        <taxon>Chromatiales</taxon>
        <taxon>Ectothiorhodospiraceae</taxon>
        <taxon>Spiribacter</taxon>
    </lineage>
</organism>
<protein>
    <submittedName>
        <fullName evidence="1">Uncharacterized protein</fullName>
    </submittedName>
</protein>
<proteinExistence type="predicted"/>
<reference evidence="1 2" key="1">
    <citation type="submission" date="2019-06" db="EMBL/GenBank/DDBJ databases">
        <title>Metagenome assembled Genome of Spiribacter salinus SL48-SHIP from the microbial mat of Salt Lake 48 (Novosibirsk region, Russia).</title>
        <authorList>
            <person name="Shipova A."/>
            <person name="Rozanov A.S."/>
            <person name="Bryanskaya A.V."/>
            <person name="Peltek S.E."/>
        </authorList>
    </citation>
    <scope>NUCLEOTIDE SEQUENCE [LARGE SCALE GENOMIC DNA]</scope>
    <source>
        <strain evidence="1">SL48-SHIP-2</strain>
    </source>
</reference>
<evidence type="ECO:0000313" key="2">
    <source>
        <dbReference type="Proteomes" id="UP000315400"/>
    </source>
</evidence>
<comment type="caution">
    <text evidence="1">The sequence shown here is derived from an EMBL/GenBank/DDBJ whole genome shotgun (WGS) entry which is preliminary data.</text>
</comment>